<dbReference type="RefSeq" id="WP_142891977.1">
    <property type="nucleotide sequence ID" value="NZ_ML660161.1"/>
</dbReference>
<comment type="caution">
    <text evidence="7">The sequence shown here is derived from an EMBL/GenBank/DDBJ whole genome shotgun (WGS) entry which is preliminary data.</text>
</comment>
<dbReference type="FunFam" id="3.30.70.270:FF:000001">
    <property type="entry name" value="Diguanylate cyclase domain protein"/>
    <property type="match status" value="1"/>
</dbReference>
<evidence type="ECO:0000256" key="5">
    <source>
        <dbReference type="SAM" id="Phobius"/>
    </source>
</evidence>
<evidence type="ECO:0000256" key="2">
    <source>
        <dbReference type="ARBA" id="ARBA00012528"/>
    </source>
</evidence>
<dbReference type="EC" id="2.7.7.65" evidence="2"/>
<feature type="transmembrane region" description="Helical" evidence="5">
    <location>
        <begin position="427"/>
        <end position="447"/>
    </location>
</feature>
<feature type="domain" description="GGDEF" evidence="6">
    <location>
        <begin position="487"/>
        <end position="619"/>
    </location>
</feature>
<dbReference type="SMART" id="SM00267">
    <property type="entry name" value="GGDEF"/>
    <property type="match status" value="1"/>
</dbReference>
<dbReference type="Gene3D" id="1.25.40.10">
    <property type="entry name" value="Tetratricopeptide repeat domain"/>
    <property type="match status" value="2"/>
</dbReference>
<dbReference type="GO" id="GO:0005886">
    <property type="term" value="C:plasma membrane"/>
    <property type="evidence" value="ECO:0007669"/>
    <property type="project" value="TreeGrafter"/>
</dbReference>
<dbReference type="GO" id="GO:0052621">
    <property type="term" value="F:diguanylate cyclase activity"/>
    <property type="evidence" value="ECO:0007669"/>
    <property type="project" value="UniProtKB-EC"/>
</dbReference>
<sequence>MIISRFLCATALFLMTFQVVWAYEPLEHYKKLLESVEKPEQAIELLNNASDSMSTWEQLEQGEYFVILGSRLEALSRIDDAYQSYSKAIEILTPLPVSEFLIEAHSSRSYIQYLKTFDTSVYCPEREVALEYARKLQDDEILAKALTSLAFCYQTKKNFSKGIFLLEEAIEIAQKKSLSANRHAMIYNATAILYRVNWLLEPAYEYNRKAYNLWASVDDRQDMFNMLHSMTVLAISMGKEELAEKHVEELFELADTSPEFKDFHFFANYDAGSVALLSKKFERAIHYFERALALANTTNEKIFTIRAHAFLAEAFFRNKEMERAYQSARKYLQSNPNEKSEKQLILKTQAIVLAERNNSAEELEKLFLLLEMEKESKRNASSKLIASRSVEHDDRIIKFEKQLLEKQLAINQLELERQKDRQRISRLTIATIGLVVIVLSTIIIFLFRSRMLFKQRSQTDVLTGIANRSYIFEKGKKLISHAVNNQKDFSVILFDIDKFKSINDTHGHYIGDEAIIATANQAKHWLRNKDMVGRIGGEEYLILLPGTGHEEAFEIAERLRQGIAEKNFEFGMVNINYTISLGVASLSDKNNKLPRLVKLADEALYRAKSDGRNCTKVAN</sequence>
<proteinExistence type="predicted"/>
<dbReference type="Gene3D" id="3.30.70.270">
    <property type="match status" value="1"/>
</dbReference>
<dbReference type="Pfam" id="PF00990">
    <property type="entry name" value="GGDEF"/>
    <property type="match status" value="1"/>
</dbReference>
<reference evidence="7 8" key="1">
    <citation type="submission" date="2019-07" db="EMBL/GenBank/DDBJ databases">
        <title>Draft genome for Aliikangiella sp. M105.</title>
        <authorList>
            <person name="Wang G."/>
        </authorList>
    </citation>
    <scope>NUCLEOTIDE SEQUENCE [LARGE SCALE GENOMIC DNA]</scope>
    <source>
        <strain evidence="7 8">M105</strain>
    </source>
</reference>
<dbReference type="NCBIfam" id="TIGR00254">
    <property type="entry name" value="GGDEF"/>
    <property type="match status" value="1"/>
</dbReference>
<dbReference type="InterPro" id="IPR000160">
    <property type="entry name" value="GGDEF_dom"/>
</dbReference>
<dbReference type="PANTHER" id="PTHR45138:SF9">
    <property type="entry name" value="DIGUANYLATE CYCLASE DGCM-RELATED"/>
    <property type="match status" value="1"/>
</dbReference>
<keyword evidence="4" id="KW-0175">Coiled coil</keyword>
<dbReference type="Proteomes" id="UP000315439">
    <property type="component" value="Unassembled WGS sequence"/>
</dbReference>
<evidence type="ECO:0000256" key="4">
    <source>
        <dbReference type="SAM" id="Coils"/>
    </source>
</evidence>
<name>A0A545UI29_9GAMM</name>
<comment type="catalytic activity">
    <reaction evidence="3">
        <text>2 GTP = 3',3'-c-di-GMP + 2 diphosphate</text>
        <dbReference type="Rhea" id="RHEA:24898"/>
        <dbReference type="ChEBI" id="CHEBI:33019"/>
        <dbReference type="ChEBI" id="CHEBI:37565"/>
        <dbReference type="ChEBI" id="CHEBI:58805"/>
        <dbReference type="EC" id="2.7.7.65"/>
    </reaction>
</comment>
<protein>
    <recommendedName>
        <fullName evidence="2">diguanylate cyclase</fullName>
        <ecNumber evidence="2">2.7.7.65</ecNumber>
    </recommendedName>
</protein>
<organism evidence="7 8">
    <name type="scientific">Aliikangiella coralliicola</name>
    <dbReference type="NCBI Taxonomy" id="2592383"/>
    <lineage>
        <taxon>Bacteria</taxon>
        <taxon>Pseudomonadati</taxon>
        <taxon>Pseudomonadota</taxon>
        <taxon>Gammaproteobacteria</taxon>
        <taxon>Oceanospirillales</taxon>
        <taxon>Pleioneaceae</taxon>
        <taxon>Aliikangiella</taxon>
    </lineage>
</organism>
<dbReference type="PANTHER" id="PTHR45138">
    <property type="entry name" value="REGULATORY COMPONENTS OF SENSORY TRANSDUCTION SYSTEM"/>
    <property type="match status" value="1"/>
</dbReference>
<evidence type="ECO:0000256" key="3">
    <source>
        <dbReference type="ARBA" id="ARBA00034247"/>
    </source>
</evidence>
<keyword evidence="5" id="KW-0812">Transmembrane</keyword>
<keyword evidence="5" id="KW-0472">Membrane</keyword>
<dbReference type="EMBL" id="VIKS01000002">
    <property type="protein sequence ID" value="TQV89127.1"/>
    <property type="molecule type" value="Genomic_DNA"/>
</dbReference>
<dbReference type="SMART" id="SM00028">
    <property type="entry name" value="TPR"/>
    <property type="match status" value="4"/>
</dbReference>
<dbReference type="PROSITE" id="PS50887">
    <property type="entry name" value="GGDEF"/>
    <property type="match status" value="1"/>
</dbReference>
<dbReference type="SUPFAM" id="SSF55073">
    <property type="entry name" value="Nucleotide cyclase"/>
    <property type="match status" value="1"/>
</dbReference>
<keyword evidence="8" id="KW-1185">Reference proteome</keyword>
<evidence type="ECO:0000259" key="6">
    <source>
        <dbReference type="PROSITE" id="PS50887"/>
    </source>
</evidence>
<dbReference type="InterPro" id="IPR029787">
    <property type="entry name" value="Nucleotide_cyclase"/>
</dbReference>
<dbReference type="InterPro" id="IPR050469">
    <property type="entry name" value="Diguanylate_Cyclase"/>
</dbReference>
<keyword evidence="5" id="KW-1133">Transmembrane helix</keyword>
<gene>
    <name evidence="7" type="ORF">FLL46_03090</name>
</gene>
<dbReference type="OrthoDB" id="6191081at2"/>
<feature type="coiled-coil region" evidence="4">
    <location>
        <begin position="360"/>
        <end position="430"/>
    </location>
</feature>
<comment type="cofactor">
    <cofactor evidence="1">
        <name>Mg(2+)</name>
        <dbReference type="ChEBI" id="CHEBI:18420"/>
    </cofactor>
</comment>
<dbReference type="Pfam" id="PF13181">
    <property type="entry name" value="TPR_8"/>
    <property type="match status" value="1"/>
</dbReference>
<dbReference type="InterPro" id="IPR043128">
    <property type="entry name" value="Rev_trsase/Diguanyl_cyclase"/>
</dbReference>
<evidence type="ECO:0000313" key="7">
    <source>
        <dbReference type="EMBL" id="TQV89127.1"/>
    </source>
</evidence>
<dbReference type="GO" id="GO:0043709">
    <property type="term" value="P:cell adhesion involved in single-species biofilm formation"/>
    <property type="evidence" value="ECO:0007669"/>
    <property type="project" value="TreeGrafter"/>
</dbReference>
<evidence type="ECO:0000313" key="8">
    <source>
        <dbReference type="Proteomes" id="UP000315439"/>
    </source>
</evidence>
<dbReference type="AlphaFoldDB" id="A0A545UI29"/>
<dbReference type="SUPFAM" id="SSF48452">
    <property type="entry name" value="TPR-like"/>
    <property type="match status" value="2"/>
</dbReference>
<dbReference type="InterPro" id="IPR019734">
    <property type="entry name" value="TPR_rpt"/>
</dbReference>
<dbReference type="InterPro" id="IPR011990">
    <property type="entry name" value="TPR-like_helical_dom_sf"/>
</dbReference>
<accession>A0A545UI29</accession>
<dbReference type="GO" id="GO:1902201">
    <property type="term" value="P:negative regulation of bacterial-type flagellum-dependent cell motility"/>
    <property type="evidence" value="ECO:0007669"/>
    <property type="project" value="TreeGrafter"/>
</dbReference>
<evidence type="ECO:0000256" key="1">
    <source>
        <dbReference type="ARBA" id="ARBA00001946"/>
    </source>
</evidence>
<dbReference type="CDD" id="cd01949">
    <property type="entry name" value="GGDEF"/>
    <property type="match status" value="1"/>
</dbReference>